<dbReference type="PANTHER" id="PTHR36617">
    <property type="entry name" value="PROTEIN, PUTATIVE-RELATED"/>
    <property type="match status" value="1"/>
</dbReference>
<feature type="domain" description="Reverse transcriptase zinc-binding" evidence="1">
    <location>
        <begin position="86"/>
        <end position="142"/>
    </location>
</feature>
<evidence type="ECO:0000259" key="1">
    <source>
        <dbReference type="Pfam" id="PF13966"/>
    </source>
</evidence>
<sequence length="335" mass="39078">MPLIGKRHFKKSFPRCFTLAVKKQGVVQDFGDWVESKWVWKIDTRRPLFDWELVQWRCLLTTLECFSIQRNLSDSVAWAMNLNGVFSVGSFIRELEVGTNSFSVVPNFIWKGLCPPKIEIFVWQLWKGKVLVKYVLHRREMSQLLSLDAHFVVWKRRQLITYFSIAVKDWLKGWNGFCPAPNQERVWCSMVIVTVWTIWESRNQVVYELVDQDVHQAADMVKYRTVWWFKHLGNGSTESVDSLLRNMRDLCVDIKKLKMSKIMDWIPPYDDNLKFNVDGSSKRKPGPSGICGVLRDSYGKVLCIFSAHTGIMLSCWPLKELLSCVFPIRSLEVAL</sequence>
<dbReference type="InterPro" id="IPR026960">
    <property type="entry name" value="RVT-Znf"/>
</dbReference>
<accession>A0AAD9TRB3</accession>
<organism evidence="2 3">
    <name type="scientific">Dipteronia dyeriana</name>
    <dbReference type="NCBI Taxonomy" id="168575"/>
    <lineage>
        <taxon>Eukaryota</taxon>
        <taxon>Viridiplantae</taxon>
        <taxon>Streptophyta</taxon>
        <taxon>Embryophyta</taxon>
        <taxon>Tracheophyta</taxon>
        <taxon>Spermatophyta</taxon>
        <taxon>Magnoliopsida</taxon>
        <taxon>eudicotyledons</taxon>
        <taxon>Gunneridae</taxon>
        <taxon>Pentapetalae</taxon>
        <taxon>rosids</taxon>
        <taxon>malvids</taxon>
        <taxon>Sapindales</taxon>
        <taxon>Sapindaceae</taxon>
        <taxon>Hippocastanoideae</taxon>
        <taxon>Acereae</taxon>
        <taxon>Dipteronia</taxon>
    </lineage>
</organism>
<dbReference type="InterPro" id="IPR044730">
    <property type="entry name" value="RNase_H-like_dom_plant"/>
</dbReference>
<name>A0AAD9TRB3_9ROSI</name>
<keyword evidence="3" id="KW-1185">Reference proteome</keyword>
<reference evidence="2" key="1">
    <citation type="journal article" date="2023" name="Plant J.">
        <title>Genome sequences and population genomics provide insights into the demographic history, inbreeding, and mutation load of two 'living fossil' tree species of Dipteronia.</title>
        <authorList>
            <person name="Feng Y."/>
            <person name="Comes H.P."/>
            <person name="Chen J."/>
            <person name="Zhu S."/>
            <person name="Lu R."/>
            <person name="Zhang X."/>
            <person name="Li P."/>
            <person name="Qiu J."/>
            <person name="Olsen K.M."/>
            <person name="Qiu Y."/>
        </authorList>
    </citation>
    <scope>NUCLEOTIDE SEQUENCE</scope>
    <source>
        <strain evidence="2">KIB01</strain>
    </source>
</reference>
<dbReference type="PANTHER" id="PTHR36617:SF5">
    <property type="entry name" value="OS05G0421675 PROTEIN"/>
    <property type="match status" value="1"/>
</dbReference>
<dbReference type="Pfam" id="PF13966">
    <property type="entry name" value="zf-RVT"/>
    <property type="match status" value="1"/>
</dbReference>
<comment type="caution">
    <text evidence="2">The sequence shown here is derived from an EMBL/GenBank/DDBJ whole genome shotgun (WGS) entry which is preliminary data.</text>
</comment>
<gene>
    <name evidence="2" type="ORF">Ddye_022484</name>
</gene>
<dbReference type="CDD" id="cd06222">
    <property type="entry name" value="RNase_H_like"/>
    <property type="match status" value="1"/>
</dbReference>
<proteinExistence type="predicted"/>
<dbReference type="Proteomes" id="UP001280121">
    <property type="component" value="Unassembled WGS sequence"/>
</dbReference>
<dbReference type="AlphaFoldDB" id="A0AAD9TRB3"/>
<evidence type="ECO:0000313" key="2">
    <source>
        <dbReference type="EMBL" id="KAK2640721.1"/>
    </source>
</evidence>
<evidence type="ECO:0000313" key="3">
    <source>
        <dbReference type="Proteomes" id="UP001280121"/>
    </source>
</evidence>
<protein>
    <recommendedName>
        <fullName evidence="1">Reverse transcriptase zinc-binding domain-containing protein</fullName>
    </recommendedName>
</protein>
<dbReference type="EMBL" id="JANJYI010000007">
    <property type="protein sequence ID" value="KAK2640721.1"/>
    <property type="molecule type" value="Genomic_DNA"/>
</dbReference>